<dbReference type="InterPro" id="IPR014729">
    <property type="entry name" value="Rossmann-like_a/b/a_fold"/>
</dbReference>
<dbReference type="Gene3D" id="3.40.50.620">
    <property type="entry name" value="HUPs"/>
    <property type="match status" value="1"/>
</dbReference>
<feature type="domain" description="4Fe-4S ferredoxin-type" evidence="1">
    <location>
        <begin position="601"/>
        <end position="630"/>
    </location>
</feature>
<organism evidence="2 3">
    <name type="scientific">Thermococcus gammatolerans (strain DSM 15229 / JCM 11827 / EJ3)</name>
    <dbReference type="NCBI Taxonomy" id="593117"/>
    <lineage>
        <taxon>Archaea</taxon>
        <taxon>Methanobacteriati</taxon>
        <taxon>Methanobacteriota</taxon>
        <taxon>Thermococci</taxon>
        <taxon>Thermococcales</taxon>
        <taxon>Thermococcaceae</taxon>
        <taxon>Thermococcus</taxon>
    </lineage>
</organism>
<dbReference type="GO" id="GO:0016740">
    <property type="term" value="F:transferase activity"/>
    <property type="evidence" value="ECO:0007669"/>
    <property type="project" value="UniProtKB-KW"/>
</dbReference>
<dbReference type="PROSITE" id="PS51379">
    <property type="entry name" value="4FE4S_FER_2"/>
    <property type="match status" value="2"/>
</dbReference>
<dbReference type="NCBIfam" id="NF010367">
    <property type="entry name" value="PRK13795.1-2"/>
    <property type="match status" value="1"/>
</dbReference>
<dbReference type="Pfam" id="PF01507">
    <property type="entry name" value="PAPS_reduct"/>
    <property type="match status" value="1"/>
</dbReference>
<dbReference type="InterPro" id="IPR050128">
    <property type="entry name" value="Sulfate_adenylyltrnsfr_sub2"/>
</dbReference>
<dbReference type="PATRIC" id="fig|593117.10.peg.507"/>
<evidence type="ECO:0000313" key="2">
    <source>
        <dbReference type="EMBL" id="ACS33014.1"/>
    </source>
</evidence>
<dbReference type="InterPro" id="IPR004521">
    <property type="entry name" value="Uncharacterised_CHP00451"/>
</dbReference>
<dbReference type="AlphaFoldDB" id="C5A452"/>
<dbReference type="CDD" id="cd23947">
    <property type="entry name" value="PAPS_reductase-like_YbdN"/>
    <property type="match status" value="1"/>
</dbReference>
<gene>
    <name evidence="2" type="ordered locus">TGAM_0512</name>
</gene>
<dbReference type="HOGENOM" id="CLU_026622_0_0_2"/>
<keyword evidence="2" id="KW-0808">Transferase</keyword>
<dbReference type="InterPro" id="IPR017900">
    <property type="entry name" value="4Fe4S_Fe_S_CS"/>
</dbReference>
<dbReference type="Pfam" id="PF12838">
    <property type="entry name" value="Fer4_7"/>
    <property type="match status" value="1"/>
</dbReference>
<dbReference type="InterPro" id="IPR002500">
    <property type="entry name" value="PAPS_reduct_dom"/>
</dbReference>
<dbReference type="Gene3D" id="3.30.70.20">
    <property type="match status" value="1"/>
</dbReference>
<sequence>MRDVGRPVFLGKAYINWCEKCNVPLIGDSCAVHGKEGVSRLNITPPGDLRFAFEKDLEFIKSVFAEHFGVDVGEVLDGKIVLLNKLPSEDDAYEIIVDGYVFGYVKFDPIKLSWKAGLKVEGAIALWKRFGKKMKKWVIVDKGAVEPIKNGANLLAVGVLEADPSIRVNDDVILVSEDGEVFATGIAKKDYSALIRGERGTGVKPKRQKSVNYREGRKATMEDVLRANAIALEEKVMKSREFMRRVASKYSDLPVAVAFSGGKDSLAVLGLALEEFGSDFTVFFNNTGIEFPETVEYVGKLRKELEPKGIKFVVADAGDAFWRALYVFSPPGRDYRWCCKVTKLGPITLAIKENYPKGVLMFVGQRKYESIKRFKQPRVWRNEWVPNEIGASPIFHWRAIEVWLYIFSRKLPYNPLYERGFDRIGCFLCPSASLAEFERLKREKPELWEKWFKALEYWRRRFGLPEEWITYGFWRWKRLSKGEKAIARKLGVDIPEERSWEPVKVKIEEASEGYELEFNTVLNKKRLLQVAPILGEVSVEGDVVRAGEVEFFTRTRKAKAPDEREAVSAYYLVKRAYECVGCGVCVGKCPEEALSIDEKSKKIVVDWNRCTHCRECMEVCPLLKIKNPEEGSQL</sequence>
<dbReference type="SMART" id="SM00359">
    <property type="entry name" value="PUA"/>
    <property type="match status" value="1"/>
</dbReference>
<dbReference type="Gene3D" id="2.30.130.10">
    <property type="entry name" value="PUA domain"/>
    <property type="match status" value="1"/>
</dbReference>
<dbReference type="EMBL" id="CP001398">
    <property type="protein sequence ID" value="ACS33014.1"/>
    <property type="molecule type" value="Genomic_DNA"/>
</dbReference>
<dbReference type="InterPro" id="IPR017896">
    <property type="entry name" value="4Fe4S_Fe-S-bd"/>
</dbReference>
<name>C5A452_THEGJ</name>
<dbReference type="SUPFAM" id="SSF88697">
    <property type="entry name" value="PUA domain-like"/>
    <property type="match status" value="1"/>
</dbReference>
<dbReference type="InterPro" id="IPR015947">
    <property type="entry name" value="PUA-like_sf"/>
</dbReference>
<dbReference type="SUPFAM" id="SSF52402">
    <property type="entry name" value="Adenine nucleotide alpha hydrolases-like"/>
    <property type="match status" value="1"/>
</dbReference>
<dbReference type="KEGG" id="tga:TGAM_0512"/>
<keyword evidence="3" id="KW-1185">Reference proteome</keyword>
<dbReference type="NCBIfam" id="NF010369">
    <property type="entry name" value="PRK13795.1-4"/>
    <property type="match status" value="1"/>
</dbReference>
<dbReference type="PaxDb" id="593117-TGAM_0512"/>
<dbReference type="NCBIfam" id="TIGR00451">
    <property type="entry name" value="unchar_dom_2"/>
    <property type="match status" value="1"/>
</dbReference>
<dbReference type="PROSITE" id="PS50890">
    <property type="entry name" value="PUA"/>
    <property type="match status" value="1"/>
</dbReference>
<accession>C5A452</accession>
<dbReference type="InterPro" id="IPR036974">
    <property type="entry name" value="PUA_sf"/>
</dbReference>
<evidence type="ECO:0000313" key="3">
    <source>
        <dbReference type="Proteomes" id="UP000001488"/>
    </source>
</evidence>
<dbReference type="SUPFAM" id="SSF54862">
    <property type="entry name" value="4Fe-4S ferredoxins"/>
    <property type="match status" value="1"/>
</dbReference>
<feature type="domain" description="4Fe-4S ferredoxin-type" evidence="1">
    <location>
        <begin position="569"/>
        <end position="599"/>
    </location>
</feature>
<dbReference type="Pfam" id="PF01472">
    <property type="entry name" value="PUA"/>
    <property type="match status" value="1"/>
</dbReference>
<dbReference type="PANTHER" id="PTHR43196:SF2">
    <property type="entry name" value="PHOSPHOADENOSINE PHOSPHOSULFATE REDUCTASE"/>
    <property type="match status" value="1"/>
</dbReference>
<dbReference type="PANTHER" id="PTHR43196">
    <property type="entry name" value="SULFATE ADENYLYLTRANSFERASE SUBUNIT 2"/>
    <property type="match status" value="1"/>
</dbReference>
<dbReference type="STRING" id="593117.TGAM_0512"/>
<dbReference type="GO" id="GO:0003723">
    <property type="term" value="F:RNA binding"/>
    <property type="evidence" value="ECO:0007669"/>
    <property type="project" value="InterPro"/>
</dbReference>
<dbReference type="GO" id="GO:0016491">
    <property type="term" value="F:oxidoreductase activity"/>
    <property type="evidence" value="ECO:0007669"/>
    <property type="project" value="UniProtKB-ARBA"/>
</dbReference>
<reference evidence="2 3" key="1">
    <citation type="journal article" date="2007" name="Genome Biol.">
        <title>Genome analysis and genome-wide proteomics of Thermococcus gammatolerans, the most radioresistant organism known amongst the Archaea.</title>
        <authorList>
            <person name="Zivanovic Y."/>
            <person name="Armengaud J."/>
            <person name="Lagorce A."/>
            <person name="Leplat C."/>
            <person name="Guerin P."/>
            <person name="Dutertre M."/>
            <person name="Anthouard V."/>
            <person name="Forterre P."/>
            <person name="Wincker P."/>
            <person name="Confalonieri F."/>
        </authorList>
    </citation>
    <scope>NUCLEOTIDE SEQUENCE [LARGE SCALE GENOMIC DNA]</scope>
    <source>
        <strain evidence="3">DSM 15229 / JCM 11827 / EJ3</strain>
    </source>
</reference>
<dbReference type="NCBIfam" id="NF010368">
    <property type="entry name" value="PRK13795.1-3"/>
    <property type="match status" value="1"/>
</dbReference>
<dbReference type="Proteomes" id="UP000001488">
    <property type="component" value="Chromosome"/>
</dbReference>
<dbReference type="InterPro" id="IPR002478">
    <property type="entry name" value="PUA"/>
</dbReference>
<evidence type="ECO:0000259" key="1">
    <source>
        <dbReference type="PROSITE" id="PS51379"/>
    </source>
</evidence>
<proteinExistence type="predicted"/>
<protein>
    <submittedName>
        <fullName evidence="2">3'-phosphoadenosine 5'-phosphosulfate sulfotransferase (PAPS reductase), containing one PUA domain and 2 4Fe-4S binding domains</fullName>
    </submittedName>
</protein>
<dbReference type="eggNOG" id="arCOG00073">
    <property type="taxonomic scope" value="Archaea"/>
</dbReference>
<dbReference type="PROSITE" id="PS00198">
    <property type="entry name" value="4FE4S_FER_1"/>
    <property type="match status" value="2"/>
</dbReference>